<dbReference type="Pfam" id="PF01035">
    <property type="entry name" value="DNA_binding_1"/>
    <property type="match status" value="1"/>
</dbReference>
<dbReference type="InterPro" id="IPR036217">
    <property type="entry name" value="MethylDNA_cys_MeTrfase_DNAb"/>
</dbReference>
<name>A0AAN7CRI1_9PEZI</name>
<dbReference type="EC" id="2.1.1.63" evidence="3"/>
<sequence length="157" mass="16714">MTRRTTSRATSTKSTTTTISSTATTTLARVNPNKISLPPPLLASPRGTPFERAVWSLTYQIPAGSFSTYALLAAHLKSSPRAVGNALRRNPFAPEIPCHRVIATGGTLGGFKGKIARRDGEGITLAEKRALLRKEGVKLEGDGLKLRVLGTPFAGFV</sequence>
<evidence type="ECO:0000256" key="8">
    <source>
        <dbReference type="ARBA" id="ARBA00023204"/>
    </source>
</evidence>
<evidence type="ECO:0000256" key="7">
    <source>
        <dbReference type="ARBA" id="ARBA00022763"/>
    </source>
</evidence>
<evidence type="ECO:0000256" key="5">
    <source>
        <dbReference type="ARBA" id="ARBA00022603"/>
    </source>
</evidence>
<dbReference type="InterPro" id="IPR036388">
    <property type="entry name" value="WH-like_DNA-bd_sf"/>
</dbReference>
<keyword evidence="5 14" id="KW-0489">Methyltransferase</keyword>
<evidence type="ECO:0000256" key="4">
    <source>
        <dbReference type="ARBA" id="ARBA00015377"/>
    </source>
</evidence>
<keyword evidence="15" id="KW-1185">Reference proteome</keyword>
<reference evidence="14" key="1">
    <citation type="journal article" date="2023" name="Mol. Phylogenet. Evol.">
        <title>Genome-scale phylogeny and comparative genomics of the fungal order Sordariales.</title>
        <authorList>
            <person name="Hensen N."/>
            <person name="Bonometti L."/>
            <person name="Westerberg I."/>
            <person name="Brannstrom I.O."/>
            <person name="Guillou S."/>
            <person name="Cros-Aarteil S."/>
            <person name="Calhoun S."/>
            <person name="Haridas S."/>
            <person name="Kuo A."/>
            <person name="Mondo S."/>
            <person name="Pangilinan J."/>
            <person name="Riley R."/>
            <person name="LaButti K."/>
            <person name="Andreopoulos B."/>
            <person name="Lipzen A."/>
            <person name="Chen C."/>
            <person name="Yan M."/>
            <person name="Daum C."/>
            <person name="Ng V."/>
            <person name="Clum A."/>
            <person name="Steindorff A."/>
            <person name="Ohm R.A."/>
            <person name="Martin F."/>
            <person name="Silar P."/>
            <person name="Natvig D.O."/>
            <person name="Lalanne C."/>
            <person name="Gautier V."/>
            <person name="Ament-Velasquez S.L."/>
            <person name="Kruys A."/>
            <person name="Hutchinson M.I."/>
            <person name="Powell A.J."/>
            <person name="Barry K."/>
            <person name="Miller A.N."/>
            <person name="Grigoriev I.V."/>
            <person name="Debuchy R."/>
            <person name="Gladieux P."/>
            <person name="Hiltunen Thoren M."/>
            <person name="Johannesson H."/>
        </authorList>
    </citation>
    <scope>NUCLEOTIDE SEQUENCE</scope>
    <source>
        <strain evidence="14">CBS 359.72</strain>
    </source>
</reference>
<evidence type="ECO:0000256" key="11">
    <source>
        <dbReference type="ARBA" id="ARBA00049348"/>
    </source>
</evidence>
<dbReference type="InterPro" id="IPR014048">
    <property type="entry name" value="MethylDNA_cys_MeTrfase_DNA-bd"/>
</dbReference>
<organism evidence="14 15">
    <name type="scientific">Corynascus novoguineensis</name>
    <dbReference type="NCBI Taxonomy" id="1126955"/>
    <lineage>
        <taxon>Eukaryota</taxon>
        <taxon>Fungi</taxon>
        <taxon>Dikarya</taxon>
        <taxon>Ascomycota</taxon>
        <taxon>Pezizomycotina</taxon>
        <taxon>Sordariomycetes</taxon>
        <taxon>Sordariomycetidae</taxon>
        <taxon>Sordariales</taxon>
        <taxon>Chaetomiaceae</taxon>
        <taxon>Corynascus</taxon>
    </lineage>
</organism>
<dbReference type="InterPro" id="IPR001497">
    <property type="entry name" value="MethylDNA_cys_MeTrfase_AS"/>
</dbReference>
<proteinExistence type="inferred from homology"/>
<comment type="similarity">
    <text evidence="2">Belongs to the MGMT family.</text>
</comment>
<evidence type="ECO:0000256" key="12">
    <source>
        <dbReference type="SAM" id="MobiDB-lite"/>
    </source>
</evidence>
<dbReference type="Gene3D" id="1.10.10.10">
    <property type="entry name" value="Winged helix-like DNA-binding domain superfamily/Winged helix DNA-binding domain"/>
    <property type="match status" value="1"/>
</dbReference>
<evidence type="ECO:0000256" key="3">
    <source>
        <dbReference type="ARBA" id="ARBA00011918"/>
    </source>
</evidence>
<keyword evidence="6" id="KW-0808">Transferase</keyword>
<dbReference type="GO" id="GO:0032259">
    <property type="term" value="P:methylation"/>
    <property type="evidence" value="ECO:0007669"/>
    <property type="project" value="UniProtKB-KW"/>
</dbReference>
<comment type="catalytic activity">
    <reaction evidence="11">
        <text>a 6-O-methyl-2'-deoxyguanosine in DNA + L-cysteinyl-[protein] = S-methyl-L-cysteinyl-[protein] + a 2'-deoxyguanosine in DNA</text>
        <dbReference type="Rhea" id="RHEA:24000"/>
        <dbReference type="Rhea" id="RHEA-COMP:10131"/>
        <dbReference type="Rhea" id="RHEA-COMP:10132"/>
        <dbReference type="Rhea" id="RHEA-COMP:11367"/>
        <dbReference type="Rhea" id="RHEA-COMP:11368"/>
        <dbReference type="ChEBI" id="CHEBI:29950"/>
        <dbReference type="ChEBI" id="CHEBI:82612"/>
        <dbReference type="ChEBI" id="CHEBI:85445"/>
        <dbReference type="ChEBI" id="CHEBI:85448"/>
        <dbReference type="EC" id="2.1.1.63"/>
    </reaction>
</comment>
<evidence type="ECO:0000256" key="6">
    <source>
        <dbReference type="ARBA" id="ARBA00022679"/>
    </source>
</evidence>
<dbReference type="NCBIfam" id="TIGR00589">
    <property type="entry name" value="ogt"/>
    <property type="match status" value="1"/>
</dbReference>
<dbReference type="SUPFAM" id="SSF46767">
    <property type="entry name" value="Methylated DNA-protein cysteine methyltransferase, C-terminal domain"/>
    <property type="match status" value="1"/>
</dbReference>
<reference evidence="14" key="2">
    <citation type="submission" date="2023-05" db="EMBL/GenBank/DDBJ databases">
        <authorList>
            <consortium name="Lawrence Berkeley National Laboratory"/>
            <person name="Steindorff A."/>
            <person name="Hensen N."/>
            <person name="Bonometti L."/>
            <person name="Westerberg I."/>
            <person name="Brannstrom I.O."/>
            <person name="Guillou S."/>
            <person name="Cros-Aarteil S."/>
            <person name="Calhoun S."/>
            <person name="Haridas S."/>
            <person name="Kuo A."/>
            <person name="Mondo S."/>
            <person name="Pangilinan J."/>
            <person name="Riley R."/>
            <person name="Labutti K."/>
            <person name="Andreopoulos B."/>
            <person name="Lipzen A."/>
            <person name="Chen C."/>
            <person name="Yanf M."/>
            <person name="Daum C."/>
            <person name="Ng V."/>
            <person name="Clum A."/>
            <person name="Ohm R."/>
            <person name="Martin F."/>
            <person name="Silar P."/>
            <person name="Natvig D."/>
            <person name="Lalanne C."/>
            <person name="Gautier V."/>
            <person name="Ament-Velasquez S.L."/>
            <person name="Kruys A."/>
            <person name="Hutchinson M.I."/>
            <person name="Powell A.J."/>
            <person name="Barry K."/>
            <person name="Miller A.N."/>
            <person name="Grigoriev I.V."/>
            <person name="Debuchy R."/>
            <person name="Gladieux P."/>
            <person name="Thoren M.H."/>
            <person name="Johannesson H."/>
        </authorList>
    </citation>
    <scope>NUCLEOTIDE SEQUENCE</scope>
    <source>
        <strain evidence="14">CBS 359.72</strain>
    </source>
</reference>
<dbReference type="Proteomes" id="UP001303647">
    <property type="component" value="Unassembled WGS sequence"/>
</dbReference>
<evidence type="ECO:0000259" key="13">
    <source>
        <dbReference type="Pfam" id="PF01035"/>
    </source>
</evidence>
<evidence type="ECO:0000256" key="1">
    <source>
        <dbReference type="ARBA" id="ARBA00001286"/>
    </source>
</evidence>
<dbReference type="CDD" id="cd06445">
    <property type="entry name" value="ATase"/>
    <property type="match status" value="1"/>
</dbReference>
<dbReference type="EMBL" id="MU857663">
    <property type="protein sequence ID" value="KAK4246973.1"/>
    <property type="molecule type" value="Genomic_DNA"/>
</dbReference>
<dbReference type="PANTHER" id="PTHR10815:SF13">
    <property type="entry name" value="METHYLATED-DNA--PROTEIN-CYSTEINE METHYLTRANSFERASE"/>
    <property type="match status" value="1"/>
</dbReference>
<feature type="region of interest" description="Disordered" evidence="12">
    <location>
        <begin position="1"/>
        <end position="20"/>
    </location>
</feature>
<evidence type="ECO:0000313" key="15">
    <source>
        <dbReference type="Proteomes" id="UP001303647"/>
    </source>
</evidence>
<keyword evidence="8" id="KW-0234">DNA repair</keyword>
<accession>A0AAN7CRI1</accession>
<comment type="caution">
    <text evidence="14">The sequence shown here is derived from an EMBL/GenBank/DDBJ whole genome shotgun (WGS) entry which is preliminary data.</text>
</comment>
<keyword evidence="7" id="KW-0227">DNA damage</keyword>
<protein>
    <recommendedName>
        <fullName evidence="4">Methylated-DNA--protein-cysteine methyltransferase</fullName>
        <ecNumber evidence="3">2.1.1.63</ecNumber>
    </recommendedName>
    <alternativeName>
        <fullName evidence="9">6-O-methylguanine-DNA methyltransferase</fullName>
    </alternativeName>
    <alternativeName>
        <fullName evidence="10">O-6-methylguanine-DNA-alkyltransferase</fullName>
    </alternativeName>
</protein>
<evidence type="ECO:0000256" key="10">
    <source>
        <dbReference type="ARBA" id="ARBA00031621"/>
    </source>
</evidence>
<evidence type="ECO:0000256" key="2">
    <source>
        <dbReference type="ARBA" id="ARBA00008711"/>
    </source>
</evidence>
<dbReference type="PANTHER" id="PTHR10815">
    <property type="entry name" value="METHYLATED-DNA--PROTEIN-CYSTEINE METHYLTRANSFERASE"/>
    <property type="match status" value="1"/>
</dbReference>
<evidence type="ECO:0000313" key="14">
    <source>
        <dbReference type="EMBL" id="KAK4246973.1"/>
    </source>
</evidence>
<dbReference type="GO" id="GO:0003908">
    <property type="term" value="F:methylated-DNA-[protein]-cysteine S-methyltransferase activity"/>
    <property type="evidence" value="ECO:0007669"/>
    <property type="project" value="UniProtKB-EC"/>
</dbReference>
<feature type="compositionally biased region" description="Low complexity" evidence="12">
    <location>
        <begin position="7"/>
        <end position="20"/>
    </location>
</feature>
<dbReference type="GO" id="GO:0006281">
    <property type="term" value="P:DNA repair"/>
    <property type="evidence" value="ECO:0007669"/>
    <property type="project" value="UniProtKB-KW"/>
</dbReference>
<dbReference type="PROSITE" id="PS00374">
    <property type="entry name" value="MGMT"/>
    <property type="match status" value="1"/>
</dbReference>
<gene>
    <name evidence="14" type="ORF">C7999DRAFT_14959</name>
</gene>
<dbReference type="AlphaFoldDB" id="A0AAN7CRI1"/>
<comment type="catalytic activity">
    <reaction evidence="1">
        <text>a 4-O-methyl-thymidine in DNA + L-cysteinyl-[protein] = a thymidine in DNA + S-methyl-L-cysteinyl-[protein]</text>
        <dbReference type="Rhea" id="RHEA:53428"/>
        <dbReference type="Rhea" id="RHEA-COMP:10131"/>
        <dbReference type="Rhea" id="RHEA-COMP:10132"/>
        <dbReference type="Rhea" id="RHEA-COMP:13555"/>
        <dbReference type="Rhea" id="RHEA-COMP:13556"/>
        <dbReference type="ChEBI" id="CHEBI:29950"/>
        <dbReference type="ChEBI" id="CHEBI:82612"/>
        <dbReference type="ChEBI" id="CHEBI:137386"/>
        <dbReference type="ChEBI" id="CHEBI:137387"/>
        <dbReference type="EC" id="2.1.1.63"/>
    </reaction>
</comment>
<evidence type="ECO:0000256" key="9">
    <source>
        <dbReference type="ARBA" id="ARBA00030795"/>
    </source>
</evidence>
<feature type="domain" description="Methylated-DNA-[protein]-cysteine S-methyltransferase DNA binding" evidence="13">
    <location>
        <begin position="49"/>
        <end position="137"/>
    </location>
</feature>